<evidence type="ECO:0000256" key="3">
    <source>
        <dbReference type="ARBA" id="ARBA00022553"/>
    </source>
</evidence>
<evidence type="ECO:0000256" key="9">
    <source>
        <dbReference type="SAM" id="MobiDB-lite"/>
    </source>
</evidence>
<dbReference type="Gene3D" id="3.30.565.10">
    <property type="entry name" value="Histidine kinase-like ATPase, C-terminal domain"/>
    <property type="match status" value="1"/>
</dbReference>
<evidence type="ECO:0000256" key="1">
    <source>
        <dbReference type="ARBA" id="ARBA00000085"/>
    </source>
</evidence>
<gene>
    <name evidence="12" type="ORF">EDD35_2236</name>
</gene>
<evidence type="ECO:0000256" key="5">
    <source>
        <dbReference type="ARBA" id="ARBA00022741"/>
    </source>
</evidence>
<dbReference type="CDD" id="cd16917">
    <property type="entry name" value="HATPase_UhpB-NarQ-NarX-like"/>
    <property type="match status" value="1"/>
</dbReference>
<sequence length="549" mass="58364">MLAGAPVVALLLYESRRNAQPWELIGGMVAIVVAVATTRRSPWLSLTAAVASSLAMMFSFGGRVPVWPVLLMVPFACLAGRRMESVRPALVTFLTVGGIGVPLSLAIGRHAMADWGAVIGVMLFAAVLPWQLGRYIRTRDDLVRSGWQRAEELELRQRIVAEEARLRERARIASDMHDSLGHELSLIALRAAALEMSGSAEAKALRESAAAATERLREIIGLLREDAPPVDPLQGGVPALVERARASGLDIEFSEEPVVAGESAGTPTQAALSRAVAPPQADATSGGGAVPGTDIPSPAPSASSSSDEPTAEPQMVERAAYRVVQEALTNVTKHAPGARVAVTISRAHQETVVRVCNGPPPAGPLPGTVSGRQGLEGLRERVRLLGGTLRAGPLDGGFEVVARLPHAAAPAPVQPVQSESARRHVQARREVRRRLLAALIVPPSIMAGLLGVVGTVYLYEWQTSVLDPADYEQLRPGQVRAEIAAVLPQRQRGPHVSAPAPPGLTCEYYGTGRSITQLRLDAYRLCFAGDRLVSKELLTDDSDRGEVPT</sequence>
<keyword evidence="5" id="KW-0547">Nucleotide-binding</keyword>
<dbReference type="GO" id="GO:0005524">
    <property type="term" value="F:ATP binding"/>
    <property type="evidence" value="ECO:0007669"/>
    <property type="project" value="UniProtKB-KW"/>
</dbReference>
<keyword evidence="10" id="KW-0812">Transmembrane</keyword>
<feature type="transmembrane region" description="Helical" evidence="10">
    <location>
        <begin position="90"/>
        <end position="109"/>
    </location>
</feature>
<dbReference type="GO" id="GO:0046983">
    <property type="term" value="F:protein dimerization activity"/>
    <property type="evidence" value="ECO:0007669"/>
    <property type="project" value="InterPro"/>
</dbReference>
<keyword evidence="4" id="KW-0808">Transferase</keyword>
<evidence type="ECO:0000256" key="2">
    <source>
        <dbReference type="ARBA" id="ARBA00012438"/>
    </source>
</evidence>
<dbReference type="InterPro" id="IPR011712">
    <property type="entry name" value="Sig_transdc_His_kin_sub3_dim/P"/>
</dbReference>
<feature type="transmembrane region" description="Helical" evidence="10">
    <location>
        <begin position="435"/>
        <end position="459"/>
    </location>
</feature>
<keyword evidence="7" id="KW-0067">ATP-binding</keyword>
<feature type="transmembrane region" description="Helical" evidence="10">
    <location>
        <begin position="115"/>
        <end position="132"/>
    </location>
</feature>
<dbReference type="AlphaFoldDB" id="A0A3N2GTH0"/>
<keyword evidence="8" id="KW-0902">Two-component regulatory system</keyword>
<proteinExistence type="predicted"/>
<keyword evidence="13" id="KW-1185">Reference proteome</keyword>
<keyword evidence="6 12" id="KW-0418">Kinase</keyword>
<evidence type="ECO:0000313" key="13">
    <source>
        <dbReference type="Proteomes" id="UP000274843"/>
    </source>
</evidence>
<reference evidence="12 13" key="1">
    <citation type="submission" date="2018-11" db="EMBL/GenBank/DDBJ databases">
        <title>Sequencing the genomes of 1000 actinobacteria strains.</title>
        <authorList>
            <person name="Klenk H.-P."/>
        </authorList>
    </citation>
    <scope>NUCLEOTIDE SEQUENCE [LARGE SCALE GENOMIC DNA]</scope>
    <source>
        <strain evidence="12 13">DSM 44348</strain>
    </source>
</reference>
<dbReference type="PANTHER" id="PTHR24421:SF10">
    <property type="entry name" value="NITRATE_NITRITE SENSOR PROTEIN NARQ"/>
    <property type="match status" value="1"/>
</dbReference>
<dbReference type="GO" id="GO:0016020">
    <property type="term" value="C:membrane"/>
    <property type="evidence" value="ECO:0007669"/>
    <property type="project" value="InterPro"/>
</dbReference>
<evidence type="ECO:0000256" key="8">
    <source>
        <dbReference type="ARBA" id="ARBA00023012"/>
    </source>
</evidence>
<organism evidence="12 13">
    <name type="scientific">Amycolatopsis thermoflava</name>
    <dbReference type="NCBI Taxonomy" id="84480"/>
    <lineage>
        <taxon>Bacteria</taxon>
        <taxon>Bacillati</taxon>
        <taxon>Actinomycetota</taxon>
        <taxon>Actinomycetes</taxon>
        <taxon>Pseudonocardiales</taxon>
        <taxon>Pseudonocardiaceae</taxon>
        <taxon>Amycolatopsis</taxon>
        <taxon>Amycolatopsis methanolica group</taxon>
    </lineage>
</organism>
<dbReference type="PANTHER" id="PTHR24421">
    <property type="entry name" value="NITRATE/NITRITE SENSOR PROTEIN NARX-RELATED"/>
    <property type="match status" value="1"/>
</dbReference>
<dbReference type="GO" id="GO:0000155">
    <property type="term" value="F:phosphorelay sensor kinase activity"/>
    <property type="evidence" value="ECO:0007669"/>
    <property type="project" value="InterPro"/>
</dbReference>
<evidence type="ECO:0000313" key="12">
    <source>
        <dbReference type="EMBL" id="ROS39918.1"/>
    </source>
</evidence>
<dbReference type="InterPro" id="IPR036890">
    <property type="entry name" value="HATPase_C_sf"/>
</dbReference>
<feature type="transmembrane region" description="Helical" evidence="10">
    <location>
        <begin position="20"/>
        <end position="36"/>
    </location>
</feature>
<comment type="catalytic activity">
    <reaction evidence="1">
        <text>ATP + protein L-histidine = ADP + protein N-phospho-L-histidine.</text>
        <dbReference type="EC" id="2.7.13.3"/>
    </reaction>
</comment>
<dbReference type="Gene3D" id="1.20.5.1930">
    <property type="match status" value="1"/>
</dbReference>
<protein>
    <recommendedName>
        <fullName evidence="2">histidine kinase</fullName>
        <ecNumber evidence="2">2.7.13.3</ecNumber>
    </recommendedName>
</protein>
<dbReference type="Pfam" id="PF07730">
    <property type="entry name" value="HisKA_3"/>
    <property type="match status" value="1"/>
</dbReference>
<accession>A0A3N2GTH0</accession>
<feature type="region of interest" description="Disordered" evidence="9">
    <location>
        <begin position="257"/>
        <end position="314"/>
    </location>
</feature>
<dbReference type="InterPro" id="IPR050482">
    <property type="entry name" value="Sensor_HK_TwoCompSys"/>
</dbReference>
<keyword evidence="3" id="KW-0597">Phosphoprotein</keyword>
<keyword evidence="10" id="KW-1133">Transmembrane helix</keyword>
<dbReference type="EC" id="2.7.13.3" evidence="2"/>
<evidence type="ECO:0000256" key="10">
    <source>
        <dbReference type="SAM" id="Phobius"/>
    </source>
</evidence>
<dbReference type="EMBL" id="RKHY01000001">
    <property type="protein sequence ID" value="ROS39918.1"/>
    <property type="molecule type" value="Genomic_DNA"/>
</dbReference>
<evidence type="ECO:0000256" key="7">
    <source>
        <dbReference type="ARBA" id="ARBA00022840"/>
    </source>
</evidence>
<dbReference type="Proteomes" id="UP000274843">
    <property type="component" value="Unassembled WGS sequence"/>
</dbReference>
<evidence type="ECO:0000259" key="11">
    <source>
        <dbReference type="Pfam" id="PF07730"/>
    </source>
</evidence>
<evidence type="ECO:0000256" key="4">
    <source>
        <dbReference type="ARBA" id="ARBA00022679"/>
    </source>
</evidence>
<comment type="caution">
    <text evidence="12">The sequence shown here is derived from an EMBL/GenBank/DDBJ whole genome shotgun (WGS) entry which is preliminary data.</text>
</comment>
<name>A0A3N2GTH0_9PSEU</name>
<dbReference type="SUPFAM" id="SSF55874">
    <property type="entry name" value="ATPase domain of HSP90 chaperone/DNA topoisomerase II/histidine kinase"/>
    <property type="match status" value="1"/>
</dbReference>
<keyword evidence="10" id="KW-0472">Membrane</keyword>
<feature type="domain" description="Signal transduction histidine kinase subgroup 3 dimerisation and phosphoacceptor" evidence="11">
    <location>
        <begin position="168"/>
        <end position="225"/>
    </location>
</feature>
<evidence type="ECO:0000256" key="6">
    <source>
        <dbReference type="ARBA" id="ARBA00022777"/>
    </source>
</evidence>